<evidence type="ECO:0000313" key="3">
    <source>
        <dbReference type="EMBL" id="SUI81749.1"/>
    </source>
</evidence>
<dbReference type="EMBL" id="UGYO01000001">
    <property type="protein sequence ID" value="SUI81749.1"/>
    <property type="molecule type" value="Genomic_DNA"/>
</dbReference>
<organism evidence="3 4">
    <name type="scientific">Shewanella algae</name>
    <dbReference type="NCBI Taxonomy" id="38313"/>
    <lineage>
        <taxon>Bacteria</taxon>
        <taxon>Pseudomonadati</taxon>
        <taxon>Pseudomonadota</taxon>
        <taxon>Gammaproteobacteria</taxon>
        <taxon>Alteromonadales</taxon>
        <taxon>Shewanellaceae</taxon>
        <taxon>Shewanella</taxon>
    </lineage>
</organism>
<reference evidence="3 4" key="1">
    <citation type="submission" date="2018-06" db="EMBL/GenBank/DDBJ databases">
        <authorList>
            <consortium name="Pathogen Informatics"/>
            <person name="Doyle S."/>
        </authorList>
    </citation>
    <scope>NUCLEOTIDE SEQUENCE [LARGE SCALE GENOMIC DNA]</scope>
    <source>
        <strain evidence="3 4">NCTC10738</strain>
    </source>
</reference>
<keyword evidence="1" id="KW-0812">Transmembrane</keyword>
<dbReference type="Proteomes" id="UP000825078">
    <property type="component" value="Chromosome"/>
</dbReference>
<dbReference type="EMBL" id="AP024613">
    <property type="protein sequence ID" value="BCV46092.1"/>
    <property type="molecule type" value="Genomic_DNA"/>
</dbReference>
<keyword evidence="1" id="KW-1133">Transmembrane helix</keyword>
<evidence type="ECO:0000256" key="1">
    <source>
        <dbReference type="SAM" id="Phobius"/>
    </source>
</evidence>
<dbReference type="AlphaFoldDB" id="A0A2T3H3I9"/>
<keyword evidence="4" id="KW-1185">Reference proteome</keyword>
<accession>A0A380AIV5</accession>
<evidence type="ECO:0000313" key="4">
    <source>
        <dbReference type="Proteomes" id="UP000254069"/>
    </source>
</evidence>
<reference evidence="2" key="2">
    <citation type="submission" date="2021-05" db="EMBL/GenBank/DDBJ databases">
        <title>Molecular characterization for Shewanella algae harboring chromosomal blaOXA-55-like strains isolated from clinical and environment sample.</title>
        <authorList>
            <person name="Ohama Y."/>
            <person name="Aoki K."/>
            <person name="Harada S."/>
            <person name="Moriya K."/>
            <person name="Ishii Y."/>
            <person name="Tateda K."/>
        </authorList>
    </citation>
    <scope>NUCLEOTIDE SEQUENCE</scope>
    <source>
        <strain evidence="2">TUM17379</strain>
    </source>
</reference>
<feature type="transmembrane region" description="Helical" evidence="1">
    <location>
        <begin position="58"/>
        <end position="78"/>
    </location>
</feature>
<feature type="transmembrane region" description="Helical" evidence="1">
    <location>
        <begin position="20"/>
        <end position="51"/>
    </location>
</feature>
<proteinExistence type="predicted"/>
<accession>A0A2T3H3I9</accession>
<dbReference type="RefSeq" id="WP_028779765.1">
    <property type="nucleotide sequence ID" value="NZ_AP024610.1"/>
</dbReference>
<dbReference type="STRING" id="38313.GCA_000947195_03200"/>
<feature type="transmembrane region" description="Helical" evidence="1">
    <location>
        <begin position="103"/>
        <end position="121"/>
    </location>
</feature>
<dbReference type="Proteomes" id="UP000254069">
    <property type="component" value="Unassembled WGS sequence"/>
</dbReference>
<name>A0A2T3H3I9_9GAMM</name>
<sequence length="139" mass="15348">MSQAATESYAIPKRLLLLMLLYIAASVSGLIAGQGVVFCLLTLIMVLAVLARHQAGLWALRFYTLAQLALVSFLPYILDQGDSVATGPNTLNIAGMELKAPDWAIFGFLIGFCMLQVWIAFTPKVKAFFKRKMNFNLMQ</sequence>
<evidence type="ECO:0000313" key="2">
    <source>
        <dbReference type="EMBL" id="BCV46092.1"/>
    </source>
</evidence>
<keyword evidence="1" id="KW-0472">Membrane</keyword>
<gene>
    <name evidence="3" type="ORF">NCTC10738_02868</name>
    <name evidence="2" type="ORF">TUM17379_31100</name>
</gene>
<protein>
    <submittedName>
        <fullName evidence="2">Membrane protein</fullName>
    </submittedName>
</protein>